<dbReference type="EMBL" id="MLJW01002268">
    <property type="protein sequence ID" value="OIQ75126.1"/>
    <property type="molecule type" value="Genomic_DNA"/>
</dbReference>
<evidence type="ECO:0000313" key="5">
    <source>
        <dbReference type="EMBL" id="OIQ75126.1"/>
    </source>
</evidence>
<dbReference type="SUPFAM" id="SSF53756">
    <property type="entry name" value="UDP-Glycosyltransferase/glycogen phosphorylase"/>
    <property type="match status" value="1"/>
</dbReference>
<evidence type="ECO:0000256" key="3">
    <source>
        <dbReference type="ARBA" id="ARBA00022679"/>
    </source>
</evidence>
<dbReference type="GO" id="GO:0008417">
    <property type="term" value="F:fucosyltransferase activity"/>
    <property type="evidence" value="ECO:0007669"/>
    <property type="project" value="InterPro"/>
</dbReference>
<proteinExistence type="inferred from homology"/>
<keyword evidence="3 5" id="KW-0808">Transferase</keyword>
<dbReference type="InterPro" id="IPR055270">
    <property type="entry name" value="Glyco_tran_10_C"/>
</dbReference>
<dbReference type="InterPro" id="IPR038577">
    <property type="entry name" value="GT10-like_C_sf"/>
</dbReference>
<dbReference type="Pfam" id="PF00852">
    <property type="entry name" value="Glyco_transf_10"/>
    <property type="match status" value="1"/>
</dbReference>
<dbReference type="Gene3D" id="3.40.50.11660">
    <property type="entry name" value="Glycosyl transferase family 10, C-terminal domain"/>
    <property type="match status" value="1"/>
</dbReference>
<feature type="domain" description="Fucosyltransferase C-terminal" evidence="4">
    <location>
        <begin position="121"/>
        <end position="220"/>
    </location>
</feature>
<reference evidence="5" key="1">
    <citation type="submission" date="2016-10" db="EMBL/GenBank/DDBJ databases">
        <title>Sequence of Gallionella enrichment culture.</title>
        <authorList>
            <person name="Poehlein A."/>
            <person name="Muehling M."/>
            <person name="Daniel R."/>
        </authorList>
    </citation>
    <scope>NUCLEOTIDE SEQUENCE</scope>
</reference>
<comment type="similarity">
    <text evidence="1">Belongs to the glycosyltransferase 10 family.</text>
</comment>
<dbReference type="InterPro" id="IPR001503">
    <property type="entry name" value="Glyco_trans_10"/>
</dbReference>
<keyword evidence="2 5" id="KW-0328">Glycosyltransferase</keyword>
<accession>A0A1J5PU30</accession>
<gene>
    <name evidence="5" type="ORF">GALL_432070</name>
</gene>
<sequence length="648" mass="74144">MDRPREGHPLIEALMKSDIKKYLLLYECEIIKPDNWDQSYHSKFDRIFTWNDNYTDGHRYIKNNFVTDPLSIYNFDVLDAAFEQRKLVTIIAGAKASQHPNELYSHRVRAIKWFEQSAPDDFDLYGFGWPTEVFPSYRGLVSDKLDTLSHYRFSICYENADGIPSYITEKITDCFRAGTIPVYGGAPNINHWFPQDCYININQFETYNHLYDYMKSMPAEVHSAYLKRIKHLIESDNFYPFTTGCFIKTLSQYLAWDIQLARSASPALLTETLDESVNSSQYELVQNVKTMDLSIEKLDVDKISDLPASTKDSNLSTFASAGRPDLIVSFAYGPELPVFLRSRALWQFFIQHYPNVKVIFFKESEKLNRGETHFDGHDLLIGVGGSKSLESLEPHGYAASGVWSPGENARCIYRQMALYDYLLRSNQKPFYLYQATITSVVDFRGLTSLIDQMPRTACYAGMPGRLNSPKEYAGLTFACGTNSLFSSDMLALMRSRYDPDHIYATLPNDIWQALVLKDIPRLCLPYFSFVKPRPNGGRHSNVGILTKRLMEQGHFHFRVKTTSNESGFELRENTDPWIMLQVMEAILETLPAPAENLKLIYQLTQSVSPVNGISLGAYDEMNFFSGTRSFPLNDIEAELIFPDLAATF</sequence>
<organism evidence="5">
    <name type="scientific">mine drainage metagenome</name>
    <dbReference type="NCBI Taxonomy" id="410659"/>
    <lineage>
        <taxon>unclassified sequences</taxon>
        <taxon>metagenomes</taxon>
        <taxon>ecological metagenomes</taxon>
    </lineage>
</organism>
<evidence type="ECO:0000259" key="4">
    <source>
        <dbReference type="Pfam" id="PF00852"/>
    </source>
</evidence>
<evidence type="ECO:0000256" key="2">
    <source>
        <dbReference type="ARBA" id="ARBA00022676"/>
    </source>
</evidence>
<dbReference type="PANTHER" id="PTHR11929:SF194">
    <property type="entry name" value="ALPHA-(1,3)-FUCOSYLTRANSFERASE 10"/>
    <property type="match status" value="1"/>
</dbReference>
<comment type="caution">
    <text evidence="5">The sequence shown here is derived from an EMBL/GenBank/DDBJ whole genome shotgun (WGS) entry which is preliminary data.</text>
</comment>
<dbReference type="GO" id="GO:0016020">
    <property type="term" value="C:membrane"/>
    <property type="evidence" value="ECO:0007669"/>
    <property type="project" value="InterPro"/>
</dbReference>
<name>A0A1J5PU30_9ZZZZ</name>
<dbReference type="AlphaFoldDB" id="A0A1J5PU30"/>
<dbReference type="PANTHER" id="PTHR11929">
    <property type="entry name" value="ALPHA- 1,3 -FUCOSYLTRANSFERASE"/>
    <property type="match status" value="1"/>
</dbReference>
<protein>
    <submittedName>
        <fullName evidence="5">Glycosyltransferase family 10 (Fucosyltransferase)</fullName>
    </submittedName>
</protein>
<evidence type="ECO:0000256" key="1">
    <source>
        <dbReference type="ARBA" id="ARBA00008919"/>
    </source>
</evidence>